<evidence type="ECO:0000313" key="2">
    <source>
        <dbReference type="EMBL" id="PZE20197.1"/>
    </source>
</evidence>
<evidence type="ECO:0000259" key="1">
    <source>
        <dbReference type="Pfam" id="PF00248"/>
    </source>
</evidence>
<dbReference type="Gene3D" id="3.20.20.100">
    <property type="entry name" value="NADP-dependent oxidoreductase domain"/>
    <property type="match status" value="1"/>
</dbReference>
<dbReference type="OrthoDB" id="9773828at2"/>
<dbReference type="Pfam" id="PF00248">
    <property type="entry name" value="Aldo_ket_red"/>
    <property type="match status" value="1"/>
</dbReference>
<name>A0A2W1N6X7_PAEXE</name>
<dbReference type="AlphaFoldDB" id="A0A2W1N6X7"/>
<dbReference type="Proteomes" id="UP000214746">
    <property type="component" value="Unassembled WGS sequence"/>
</dbReference>
<reference evidence="2" key="1">
    <citation type="submission" date="2018-06" db="EMBL/GenBank/DDBJ databases">
        <title>Paenibacillus xerothermodurans sp. nov. an extremely dry heat resistant spore forming bacterium isolated from the soil of Cape Canaveral, Florida.</title>
        <authorList>
            <person name="Seuylemezian A."/>
            <person name="Kaur N."/>
            <person name="Patil P."/>
            <person name="Patil P."/>
            <person name="Mayilraj S."/>
            <person name="Vaishampayan P."/>
        </authorList>
    </citation>
    <scope>NUCLEOTIDE SEQUENCE [LARGE SCALE GENOMIC DNA]</scope>
    <source>
        <strain evidence="2">ATCC 27380</strain>
    </source>
</reference>
<dbReference type="SUPFAM" id="SSF51430">
    <property type="entry name" value="NAD(P)-linked oxidoreductase"/>
    <property type="match status" value="1"/>
</dbReference>
<protein>
    <submittedName>
        <fullName evidence="2">Aldo/keto reductase</fullName>
    </submittedName>
</protein>
<accession>A0A2W1N6X7</accession>
<dbReference type="InterPro" id="IPR020471">
    <property type="entry name" value="AKR"/>
</dbReference>
<feature type="domain" description="NADP-dependent oxidoreductase" evidence="1">
    <location>
        <begin position="21"/>
        <end position="308"/>
    </location>
</feature>
<gene>
    <name evidence="2" type="ORF">CBW46_015020</name>
</gene>
<dbReference type="PANTHER" id="PTHR42686">
    <property type="entry name" value="GH17980P-RELATED"/>
    <property type="match status" value="1"/>
</dbReference>
<dbReference type="GO" id="GO:0005829">
    <property type="term" value="C:cytosol"/>
    <property type="evidence" value="ECO:0007669"/>
    <property type="project" value="TreeGrafter"/>
</dbReference>
<dbReference type="InterPro" id="IPR036812">
    <property type="entry name" value="NAD(P)_OxRdtase_dom_sf"/>
</dbReference>
<sequence>MSDSLLAQRPLGKTGLFVSPLCVGGAPLGDMPETFAYSAPEENALATIRAAFASPINFLDTAAAYGDGESERRIGKVIKQDGGLPAGFVLATKADRCLQTGDFSGEQMKRSIEGSLLRLGLDRLQYVYIHDPEHTTFENVMGPGGPLAVLKNFRDQGVIEHIGISGGPIQMLIRYVETEEFSAVETHNRYTLLNRSADPLLDVANRLGVAVINAAPYGSGMLAKGPDAYARYAYSDAPPLLLERARSFAKVCQDYDVPLAAAALQFSMRDPRVTSTVVGMTKPERVAQTLELASYPIPSELWPALDAIGFDMDDPEANRFT</sequence>
<evidence type="ECO:0000313" key="3">
    <source>
        <dbReference type="Proteomes" id="UP000214746"/>
    </source>
</evidence>
<comment type="caution">
    <text evidence="2">The sequence shown here is derived from an EMBL/GenBank/DDBJ whole genome shotgun (WGS) entry which is preliminary data.</text>
</comment>
<dbReference type="EMBL" id="NHRJ02000009">
    <property type="protein sequence ID" value="PZE20197.1"/>
    <property type="molecule type" value="Genomic_DNA"/>
</dbReference>
<dbReference type="GO" id="GO:0016491">
    <property type="term" value="F:oxidoreductase activity"/>
    <property type="evidence" value="ECO:0007669"/>
    <property type="project" value="InterPro"/>
</dbReference>
<keyword evidence="3" id="KW-1185">Reference proteome</keyword>
<dbReference type="RefSeq" id="WP_089200811.1">
    <property type="nucleotide sequence ID" value="NZ_NHRJ02000009.1"/>
</dbReference>
<proteinExistence type="predicted"/>
<dbReference type="InterPro" id="IPR023210">
    <property type="entry name" value="NADP_OxRdtase_dom"/>
</dbReference>
<organism evidence="2 3">
    <name type="scientific">Paenibacillus xerothermodurans</name>
    <dbReference type="NCBI Taxonomy" id="1977292"/>
    <lineage>
        <taxon>Bacteria</taxon>
        <taxon>Bacillati</taxon>
        <taxon>Bacillota</taxon>
        <taxon>Bacilli</taxon>
        <taxon>Bacillales</taxon>
        <taxon>Paenibacillaceae</taxon>
        <taxon>Paenibacillus</taxon>
    </lineage>
</organism>
<dbReference type="CDD" id="cd19090">
    <property type="entry name" value="AKR_AKR15A-like"/>
    <property type="match status" value="1"/>
</dbReference>
<dbReference type="PANTHER" id="PTHR42686:SF1">
    <property type="entry name" value="GH17980P-RELATED"/>
    <property type="match status" value="1"/>
</dbReference>